<protein>
    <submittedName>
        <fullName evidence="1">Uncharacterized protein</fullName>
    </submittedName>
</protein>
<name>A0A918KRH8_9GAMM</name>
<dbReference type="Proteomes" id="UP000626148">
    <property type="component" value="Unassembled WGS sequence"/>
</dbReference>
<dbReference type="InterPro" id="IPR043129">
    <property type="entry name" value="ATPase_NBD"/>
</dbReference>
<dbReference type="SUPFAM" id="SSF53067">
    <property type="entry name" value="Actin-like ATPase domain"/>
    <property type="match status" value="1"/>
</dbReference>
<dbReference type="RefSeq" id="WP_189612605.1">
    <property type="nucleotide sequence ID" value="NZ_BMXR01000014.1"/>
</dbReference>
<comment type="caution">
    <text evidence="1">The sequence shown here is derived from an EMBL/GenBank/DDBJ whole genome shotgun (WGS) entry which is preliminary data.</text>
</comment>
<proteinExistence type="predicted"/>
<sequence>MTQRATPIDPIARPLTLTPEASLNRLPVSVGGSDARPARHWVSAQALHSLLLHENPDDDRSVRGFLQSFDPTRPGDARILAKYSERLASVLTTALSADHWLAGSPFQQGYAQLWRSCETVVLGGGLTSGEFGQALAKQLEIRLKTISLLVSPWGGQTGMVGLAQHLRSANDLVVMDFGATGIKRGIARYHGNKVQSLPELTVDHWLDDDGLFRANAFRQVLNDTRTLVDRSLPVAISLACYLNEGHPFDYRSGVYHRLFEDCDHLATELNEHWLPEAGFDSLALLEHDSTAAALAFRFPHTAIMVTLGTGLGVGLCPVQTESDGGE</sequence>
<organism evidence="1 2">
    <name type="scientific">Saccharospirillum salsuginis</name>
    <dbReference type="NCBI Taxonomy" id="418750"/>
    <lineage>
        <taxon>Bacteria</taxon>
        <taxon>Pseudomonadati</taxon>
        <taxon>Pseudomonadota</taxon>
        <taxon>Gammaproteobacteria</taxon>
        <taxon>Oceanospirillales</taxon>
        <taxon>Saccharospirillaceae</taxon>
        <taxon>Saccharospirillum</taxon>
    </lineage>
</organism>
<evidence type="ECO:0000313" key="1">
    <source>
        <dbReference type="EMBL" id="GGX70695.1"/>
    </source>
</evidence>
<reference evidence="1" key="2">
    <citation type="submission" date="2020-09" db="EMBL/GenBank/DDBJ databases">
        <authorList>
            <person name="Sun Q."/>
            <person name="Kim S."/>
        </authorList>
    </citation>
    <scope>NUCLEOTIDE SEQUENCE</scope>
    <source>
        <strain evidence="1">KCTC 22169</strain>
    </source>
</reference>
<gene>
    <name evidence="1" type="ORF">GCM10007392_42720</name>
</gene>
<reference evidence="1" key="1">
    <citation type="journal article" date="2014" name="Int. J. Syst. Evol. Microbiol.">
        <title>Complete genome sequence of Corynebacterium casei LMG S-19264T (=DSM 44701T), isolated from a smear-ripened cheese.</title>
        <authorList>
            <consortium name="US DOE Joint Genome Institute (JGI-PGF)"/>
            <person name="Walter F."/>
            <person name="Albersmeier A."/>
            <person name="Kalinowski J."/>
            <person name="Ruckert C."/>
        </authorList>
    </citation>
    <scope>NUCLEOTIDE SEQUENCE</scope>
    <source>
        <strain evidence="1">KCTC 22169</strain>
    </source>
</reference>
<dbReference type="AlphaFoldDB" id="A0A918KRH8"/>
<evidence type="ECO:0000313" key="2">
    <source>
        <dbReference type="Proteomes" id="UP000626148"/>
    </source>
</evidence>
<accession>A0A918KRH8</accession>
<keyword evidence="2" id="KW-1185">Reference proteome</keyword>
<dbReference type="EMBL" id="BMXR01000014">
    <property type="protein sequence ID" value="GGX70695.1"/>
    <property type="molecule type" value="Genomic_DNA"/>
</dbReference>